<dbReference type="PANTHER" id="PTHR30514">
    <property type="entry name" value="GLUCOKINASE"/>
    <property type="match status" value="1"/>
</dbReference>
<keyword evidence="7" id="KW-1185">Reference proteome</keyword>
<dbReference type="AlphaFoldDB" id="A0A853ENR4"/>
<keyword evidence="1" id="KW-0805">Transcription regulation</keyword>
<dbReference type="PROSITE" id="PS51464">
    <property type="entry name" value="SIS"/>
    <property type="match status" value="1"/>
</dbReference>
<evidence type="ECO:0000313" key="6">
    <source>
        <dbReference type="EMBL" id="NYS92229.1"/>
    </source>
</evidence>
<dbReference type="InterPro" id="IPR047640">
    <property type="entry name" value="RpiR-like"/>
</dbReference>
<evidence type="ECO:0000256" key="1">
    <source>
        <dbReference type="ARBA" id="ARBA00023015"/>
    </source>
</evidence>
<dbReference type="InterPro" id="IPR000281">
    <property type="entry name" value="HTH_RpiR"/>
</dbReference>
<dbReference type="GO" id="GO:1901135">
    <property type="term" value="P:carbohydrate derivative metabolic process"/>
    <property type="evidence" value="ECO:0007669"/>
    <property type="project" value="InterPro"/>
</dbReference>
<dbReference type="GO" id="GO:0003700">
    <property type="term" value="F:DNA-binding transcription factor activity"/>
    <property type="evidence" value="ECO:0007669"/>
    <property type="project" value="InterPro"/>
</dbReference>
<dbReference type="RefSeq" id="WP_056128583.1">
    <property type="nucleotide sequence ID" value="NZ_JACBYE010000002.1"/>
</dbReference>
<dbReference type="SUPFAM" id="SSF46689">
    <property type="entry name" value="Homeodomain-like"/>
    <property type="match status" value="1"/>
</dbReference>
<dbReference type="Proteomes" id="UP000561011">
    <property type="component" value="Unassembled WGS sequence"/>
</dbReference>
<dbReference type="GO" id="GO:0097367">
    <property type="term" value="F:carbohydrate derivative binding"/>
    <property type="evidence" value="ECO:0007669"/>
    <property type="project" value="InterPro"/>
</dbReference>
<reference evidence="6 7" key="1">
    <citation type="submission" date="2020-07" db="EMBL/GenBank/DDBJ databases">
        <title>MOT database genomes.</title>
        <authorList>
            <person name="Joseph S."/>
            <person name="Aduse-Opoku J."/>
            <person name="Hashim A."/>
            <person name="Wade W."/>
            <person name="Curtis M."/>
        </authorList>
    </citation>
    <scope>NUCLEOTIDE SEQUENCE [LARGE SCALE GENOMIC DNA]</scope>
    <source>
        <strain evidence="6 7">DSM 100099</strain>
    </source>
</reference>
<comment type="caution">
    <text evidence="6">The sequence shown here is derived from an EMBL/GenBank/DDBJ whole genome shotgun (WGS) entry which is preliminary data.</text>
</comment>
<dbReference type="Gene3D" id="1.10.10.10">
    <property type="entry name" value="Winged helix-like DNA-binding domain superfamily/Winged helix DNA-binding domain"/>
    <property type="match status" value="1"/>
</dbReference>
<dbReference type="PANTHER" id="PTHR30514:SF1">
    <property type="entry name" value="HTH-TYPE TRANSCRIPTIONAL REGULATOR HEXR-RELATED"/>
    <property type="match status" value="1"/>
</dbReference>
<dbReference type="Pfam" id="PF01418">
    <property type="entry name" value="HTH_6"/>
    <property type="match status" value="1"/>
</dbReference>
<keyword evidence="3" id="KW-0804">Transcription</keyword>
<feature type="domain" description="SIS" evidence="5">
    <location>
        <begin position="140"/>
        <end position="280"/>
    </location>
</feature>
<dbReference type="PROSITE" id="PS51071">
    <property type="entry name" value="HTH_RPIR"/>
    <property type="match status" value="1"/>
</dbReference>
<dbReference type="GO" id="GO:0003677">
    <property type="term" value="F:DNA binding"/>
    <property type="evidence" value="ECO:0007669"/>
    <property type="project" value="UniProtKB-KW"/>
</dbReference>
<evidence type="ECO:0000256" key="2">
    <source>
        <dbReference type="ARBA" id="ARBA00023125"/>
    </source>
</evidence>
<dbReference type="InterPro" id="IPR046348">
    <property type="entry name" value="SIS_dom_sf"/>
</dbReference>
<dbReference type="InterPro" id="IPR001347">
    <property type="entry name" value="SIS_dom"/>
</dbReference>
<dbReference type="InterPro" id="IPR036388">
    <property type="entry name" value="WH-like_DNA-bd_sf"/>
</dbReference>
<dbReference type="InterPro" id="IPR035472">
    <property type="entry name" value="RpiR-like_SIS"/>
</dbReference>
<accession>A0A853ENR4</accession>
<protein>
    <submittedName>
        <fullName evidence="6">MurR/RpiR family transcriptional regulator</fullName>
    </submittedName>
</protein>
<dbReference type="EMBL" id="JACBYE010000002">
    <property type="protein sequence ID" value="NYS92229.1"/>
    <property type="molecule type" value="Genomic_DNA"/>
</dbReference>
<dbReference type="Gene3D" id="3.40.50.10490">
    <property type="entry name" value="Glucose-6-phosphate isomerase like protein, domain 1"/>
    <property type="match status" value="1"/>
</dbReference>
<dbReference type="Pfam" id="PF01380">
    <property type="entry name" value="SIS"/>
    <property type="match status" value="1"/>
</dbReference>
<proteinExistence type="predicted"/>
<evidence type="ECO:0000259" key="4">
    <source>
        <dbReference type="PROSITE" id="PS51071"/>
    </source>
</evidence>
<name>A0A853ENR4_9MICO</name>
<gene>
    <name evidence="6" type="ORF">HZZ10_01575</name>
</gene>
<keyword evidence="2" id="KW-0238">DNA-binding</keyword>
<dbReference type="CDD" id="cd05013">
    <property type="entry name" value="SIS_RpiR"/>
    <property type="match status" value="1"/>
</dbReference>
<evidence type="ECO:0000259" key="5">
    <source>
        <dbReference type="PROSITE" id="PS51464"/>
    </source>
</evidence>
<evidence type="ECO:0000313" key="7">
    <source>
        <dbReference type="Proteomes" id="UP000561011"/>
    </source>
</evidence>
<sequence>MTTEHAAPGTTDPAVPLTVRIRGLLPDLQPAIRRVAEQILARPAEVAAMTISDLADACDTSETTVVRFCRELGVRGYPQLRLALASEMGGRSRTDAAFELSGDIAPGDDLASVVEKISYADARSVEDTAKALSITELEAVVHALIAADRCDIYGVGASSIVAADLQQKLHRIGQVAFSFPDPHQALVSAALLDERGIAIAISHSGLTADTIDSLALARANGAVTVAITNAPRSPLAREADHVLTTAARETTFRSGATGSRLAQLTVVDCLFVGVAQQTYERSLDALQVTYDAVRDRRQPTRRPQRT</sequence>
<organism evidence="6 7">
    <name type="scientific">Sanguibacter inulinus</name>
    <dbReference type="NCBI Taxonomy" id="60922"/>
    <lineage>
        <taxon>Bacteria</taxon>
        <taxon>Bacillati</taxon>
        <taxon>Actinomycetota</taxon>
        <taxon>Actinomycetes</taxon>
        <taxon>Micrococcales</taxon>
        <taxon>Sanguibacteraceae</taxon>
        <taxon>Sanguibacter</taxon>
    </lineage>
</organism>
<dbReference type="InterPro" id="IPR009057">
    <property type="entry name" value="Homeodomain-like_sf"/>
</dbReference>
<feature type="domain" description="HTH rpiR-type" evidence="4">
    <location>
        <begin position="15"/>
        <end position="91"/>
    </location>
</feature>
<dbReference type="SUPFAM" id="SSF53697">
    <property type="entry name" value="SIS domain"/>
    <property type="match status" value="1"/>
</dbReference>
<evidence type="ECO:0000256" key="3">
    <source>
        <dbReference type="ARBA" id="ARBA00023163"/>
    </source>
</evidence>